<dbReference type="GeneID" id="103543810"/>
<evidence type="ECO:0000256" key="1">
    <source>
        <dbReference type="SAM" id="MobiDB-lite"/>
    </source>
</evidence>
<evidence type="ECO:0000313" key="2">
    <source>
        <dbReference type="Proteomes" id="UP001652662"/>
    </source>
</evidence>
<evidence type="ECO:0000313" key="3">
    <source>
        <dbReference type="RefSeq" id="XP_070459661.1"/>
    </source>
</evidence>
<proteinExistence type="predicted"/>
<sequence>MDADLLSGSGRPRAQGNQACSGTRGDGAGLPPAVETGRLLWVSRARGGRLGVTHEPQAQGCRPPSDTHPRLWSCAHALRPWNLCEKMDSLLTFQWHQGSLPTEPPRCFRDAIQDTVSRTRQKDRPQNVLCPRLHLPQGEELLVSPRRRRLHIKRSDQPKVPHVQRWWTRQAPCGLFRACFPRLGNRAVGQRAGPHISTVCYLRPAGQRSVPP</sequence>
<accession>A0ABM4N3Y8</accession>
<dbReference type="RefSeq" id="XP_070459661.1">
    <property type="nucleotide sequence ID" value="XM_070603560.1"/>
</dbReference>
<dbReference type="Proteomes" id="UP001652662">
    <property type="component" value="Chromosome X"/>
</dbReference>
<reference evidence="3" key="1">
    <citation type="submission" date="2025-08" db="UniProtKB">
        <authorList>
            <consortium name="RefSeq"/>
        </authorList>
    </citation>
    <scope>IDENTIFICATION</scope>
    <source>
        <tissue evidence="3">Blood</tissue>
    </source>
</reference>
<organism evidence="2 3">
    <name type="scientific">Equus przewalskii</name>
    <name type="common">Przewalski's horse</name>
    <name type="synonym">Equus caballus przewalskii</name>
    <dbReference type="NCBI Taxonomy" id="9798"/>
    <lineage>
        <taxon>Eukaryota</taxon>
        <taxon>Metazoa</taxon>
        <taxon>Chordata</taxon>
        <taxon>Craniata</taxon>
        <taxon>Vertebrata</taxon>
        <taxon>Euteleostomi</taxon>
        <taxon>Mammalia</taxon>
        <taxon>Eutheria</taxon>
        <taxon>Laurasiatheria</taxon>
        <taxon>Perissodactyla</taxon>
        <taxon>Equidae</taxon>
        <taxon>Equus</taxon>
    </lineage>
</organism>
<protein>
    <submittedName>
        <fullName evidence="3">Uncharacterized protein isoform X2</fullName>
    </submittedName>
</protein>
<keyword evidence="2" id="KW-1185">Reference proteome</keyword>
<name>A0ABM4N3Y8_EQUPR</name>
<gene>
    <name evidence="3" type="primary">LOC103543810</name>
</gene>
<feature type="region of interest" description="Disordered" evidence="1">
    <location>
        <begin position="1"/>
        <end position="33"/>
    </location>
</feature>